<protein>
    <submittedName>
        <fullName evidence="1">Uncharacterized protein</fullName>
    </submittedName>
</protein>
<proteinExistence type="predicted"/>
<organism evidence="1">
    <name type="scientific">Siphoviridae sp. ctD4R19</name>
    <dbReference type="NCBI Taxonomy" id="2823568"/>
    <lineage>
        <taxon>Viruses</taxon>
        <taxon>Duplodnaviria</taxon>
        <taxon>Heunggongvirae</taxon>
        <taxon>Uroviricota</taxon>
        <taxon>Caudoviricetes</taxon>
    </lineage>
</organism>
<sequence>MLLLIIFHFLFISYLKLIPPPIVGLFLMKKPPAVLVEK</sequence>
<name>A0A8S5L607_9CAUD</name>
<reference evidence="1" key="1">
    <citation type="journal article" date="2021" name="Proc. Natl. Acad. Sci. U.S.A.">
        <title>A Catalog of Tens of Thousands of Viruses from Human Metagenomes Reveals Hidden Associations with Chronic Diseases.</title>
        <authorList>
            <person name="Tisza M.J."/>
            <person name="Buck C.B."/>
        </authorList>
    </citation>
    <scope>NUCLEOTIDE SEQUENCE</scope>
    <source>
        <strain evidence="1">CtD4R19</strain>
    </source>
</reference>
<evidence type="ECO:0000313" key="1">
    <source>
        <dbReference type="EMBL" id="DAD65227.1"/>
    </source>
</evidence>
<accession>A0A8S5L607</accession>
<dbReference type="EMBL" id="BK014638">
    <property type="protein sequence ID" value="DAD65227.1"/>
    <property type="molecule type" value="Genomic_DNA"/>
</dbReference>